<organism evidence="1 2">
    <name type="scientific">Paraburkholderia polaris</name>
    <dbReference type="NCBI Taxonomy" id="2728848"/>
    <lineage>
        <taxon>Bacteria</taxon>
        <taxon>Pseudomonadati</taxon>
        <taxon>Pseudomonadota</taxon>
        <taxon>Betaproteobacteria</taxon>
        <taxon>Burkholderiales</taxon>
        <taxon>Burkholderiaceae</taxon>
        <taxon>Paraburkholderia</taxon>
    </lineage>
</organism>
<keyword evidence="2" id="KW-1185">Reference proteome</keyword>
<name>A0A848IS48_9BURK</name>
<reference evidence="1 2" key="1">
    <citation type="submission" date="2020-04" db="EMBL/GenBank/DDBJ databases">
        <title>Paraburkholderia sp. RP-4-7 isolated from soil.</title>
        <authorList>
            <person name="Dahal R.H."/>
        </authorList>
    </citation>
    <scope>NUCLEOTIDE SEQUENCE [LARGE SCALE GENOMIC DNA]</scope>
    <source>
        <strain evidence="1 2">RP-4-7</strain>
    </source>
</reference>
<protein>
    <submittedName>
        <fullName evidence="1">Uncharacterized protein</fullName>
    </submittedName>
</protein>
<dbReference type="Proteomes" id="UP000544134">
    <property type="component" value="Unassembled WGS sequence"/>
</dbReference>
<evidence type="ECO:0000313" key="1">
    <source>
        <dbReference type="EMBL" id="NMM03019.1"/>
    </source>
</evidence>
<gene>
    <name evidence="1" type="ORF">HHL24_34550</name>
</gene>
<comment type="caution">
    <text evidence="1">The sequence shown here is derived from an EMBL/GenBank/DDBJ whole genome shotgun (WGS) entry which is preliminary data.</text>
</comment>
<accession>A0A848IS48</accession>
<proteinExistence type="predicted"/>
<evidence type="ECO:0000313" key="2">
    <source>
        <dbReference type="Proteomes" id="UP000544134"/>
    </source>
</evidence>
<dbReference type="AlphaFoldDB" id="A0A848IS48"/>
<dbReference type="RefSeq" id="WP_169489776.1">
    <property type="nucleotide sequence ID" value="NZ_JABBGJ010000047.1"/>
</dbReference>
<sequence>MSTFTPEPCPSLNVRIETMMEEGATYDWDVVTPDGTVLFRGQSQQEAMDWRGHVVRLSREETLGITLARTKRTPGYIGEAGTACPESRFCQWALRQLGHVAVFAFSECSDSTFLVIAETGQRAKGNTLAAALSDLVTQVAVPVLNQSYLEQED</sequence>
<dbReference type="EMBL" id="JABBGJ010000047">
    <property type="protein sequence ID" value="NMM03019.1"/>
    <property type="molecule type" value="Genomic_DNA"/>
</dbReference>